<keyword evidence="9" id="KW-1133">Transmembrane helix</keyword>
<dbReference type="InterPro" id="IPR017441">
    <property type="entry name" value="Protein_kinase_ATP_BS"/>
</dbReference>
<keyword evidence="4 7" id="KW-0547">Nucleotide-binding</keyword>
<dbReference type="Pfam" id="PF16868">
    <property type="entry name" value="NMT1_3"/>
    <property type="match status" value="1"/>
</dbReference>
<dbReference type="CDD" id="cd14014">
    <property type="entry name" value="STKc_PknB_like"/>
    <property type="match status" value="1"/>
</dbReference>
<dbReference type="Gene3D" id="1.10.510.10">
    <property type="entry name" value="Transferase(Phosphotransferase) domain 1"/>
    <property type="match status" value="1"/>
</dbReference>
<evidence type="ECO:0000313" key="11">
    <source>
        <dbReference type="EMBL" id="QDT57610.1"/>
    </source>
</evidence>
<reference evidence="11 12" key="1">
    <citation type="submission" date="2019-02" db="EMBL/GenBank/DDBJ databases">
        <title>Deep-cultivation of Planctomycetes and their phenomic and genomic characterization uncovers novel biology.</title>
        <authorList>
            <person name="Wiegand S."/>
            <person name="Jogler M."/>
            <person name="Boedeker C."/>
            <person name="Pinto D."/>
            <person name="Vollmers J."/>
            <person name="Rivas-Marin E."/>
            <person name="Kohn T."/>
            <person name="Peeters S.H."/>
            <person name="Heuer A."/>
            <person name="Rast P."/>
            <person name="Oberbeckmann S."/>
            <person name="Bunk B."/>
            <person name="Jeske O."/>
            <person name="Meyerdierks A."/>
            <person name="Storesund J.E."/>
            <person name="Kallscheuer N."/>
            <person name="Luecker S."/>
            <person name="Lage O.M."/>
            <person name="Pohl T."/>
            <person name="Merkel B.J."/>
            <person name="Hornburger P."/>
            <person name="Mueller R.-W."/>
            <person name="Bruemmer F."/>
            <person name="Labrenz M."/>
            <person name="Spormann A.M."/>
            <person name="Op den Camp H."/>
            <person name="Overmann J."/>
            <person name="Amann R."/>
            <person name="Jetten M.S.M."/>
            <person name="Mascher T."/>
            <person name="Medema M.H."/>
            <person name="Devos D.P."/>
            <person name="Kaster A.-K."/>
            <person name="Ovreas L."/>
            <person name="Rohde M."/>
            <person name="Galperin M.Y."/>
            <person name="Jogler C."/>
        </authorList>
    </citation>
    <scope>NUCLEOTIDE SEQUENCE [LARGE SCALE GENOMIC DNA]</scope>
    <source>
        <strain evidence="11 12">SV_7m_r</strain>
    </source>
</reference>
<accession>A0A517SNB1</accession>
<protein>
    <recommendedName>
        <fullName evidence="1">non-specific serine/threonine protein kinase</fullName>
        <ecNumber evidence="1">2.7.11.1</ecNumber>
    </recommendedName>
</protein>
<feature type="region of interest" description="Disordered" evidence="8">
    <location>
        <begin position="300"/>
        <end position="325"/>
    </location>
</feature>
<dbReference type="PROSITE" id="PS50011">
    <property type="entry name" value="PROTEIN_KINASE_DOM"/>
    <property type="match status" value="1"/>
</dbReference>
<dbReference type="SUPFAM" id="SSF56112">
    <property type="entry name" value="Protein kinase-like (PK-like)"/>
    <property type="match status" value="1"/>
</dbReference>
<dbReference type="Gene3D" id="3.40.190.10">
    <property type="entry name" value="Periplasmic binding protein-like II"/>
    <property type="match status" value="2"/>
</dbReference>
<feature type="binding site" evidence="7">
    <location>
        <position position="175"/>
    </location>
    <ligand>
        <name>ATP</name>
        <dbReference type="ChEBI" id="CHEBI:30616"/>
    </ligand>
</feature>
<dbReference type="SUPFAM" id="SSF53850">
    <property type="entry name" value="Periplasmic binding protein-like II"/>
    <property type="match status" value="1"/>
</dbReference>
<dbReference type="FunFam" id="1.10.510.10:FF:000021">
    <property type="entry name" value="Serine/threonine protein kinase"/>
    <property type="match status" value="1"/>
</dbReference>
<evidence type="ECO:0000313" key="12">
    <source>
        <dbReference type="Proteomes" id="UP000315003"/>
    </source>
</evidence>
<dbReference type="Gene3D" id="3.30.200.20">
    <property type="entry name" value="Phosphorylase Kinase, domain 1"/>
    <property type="match status" value="1"/>
</dbReference>
<evidence type="ECO:0000259" key="10">
    <source>
        <dbReference type="PROSITE" id="PS50011"/>
    </source>
</evidence>
<dbReference type="PANTHER" id="PTHR43289">
    <property type="entry name" value="MITOGEN-ACTIVATED PROTEIN KINASE KINASE KINASE 20-RELATED"/>
    <property type="match status" value="1"/>
</dbReference>
<keyword evidence="3 11" id="KW-0808">Transferase</keyword>
<proteinExistence type="predicted"/>
<feature type="domain" description="Protein kinase" evidence="10">
    <location>
        <begin position="146"/>
        <end position="408"/>
    </location>
</feature>
<feature type="transmembrane region" description="Helical" evidence="9">
    <location>
        <begin position="424"/>
        <end position="443"/>
    </location>
</feature>
<evidence type="ECO:0000256" key="2">
    <source>
        <dbReference type="ARBA" id="ARBA00022527"/>
    </source>
</evidence>
<evidence type="ECO:0000256" key="1">
    <source>
        <dbReference type="ARBA" id="ARBA00012513"/>
    </source>
</evidence>
<dbReference type="PANTHER" id="PTHR43289:SF6">
    <property type="entry name" value="SERINE_THREONINE-PROTEIN KINASE NEKL-3"/>
    <property type="match status" value="1"/>
</dbReference>
<evidence type="ECO:0000256" key="3">
    <source>
        <dbReference type="ARBA" id="ARBA00022679"/>
    </source>
</evidence>
<dbReference type="InterPro" id="IPR011009">
    <property type="entry name" value="Kinase-like_dom_sf"/>
</dbReference>
<keyword evidence="9" id="KW-0472">Membrane</keyword>
<evidence type="ECO:0000256" key="7">
    <source>
        <dbReference type="PROSITE-ProRule" id="PRU10141"/>
    </source>
</evidence>
<dbReference type="InterPro" id="IPR008271">
    <property type="entry name" value="Ser/Thr_kinase_AS"/>
</dbReference>
<gene>
    <name evidence="11" type="primary">prkC_1</name>
    <name evidence="11" type="ORF">SV7mr_00930</name>
</gene>
<feature type="region of interest" description="Disordered" evidence="8">
    <location>
        <begin position="84"/>
        <end position="134"/>
    </location>
</feature>
<keyword evidence="12" id="KW-1185">Reference proteome</keyword>
<evidence type="ECO:0000256" key="8">
    <source>
        <dbReference type="SAM" id="MobiDB-lite"/>
    </source>
</evidence>
<dbReference type="Pfam" id="PF00069">
    <property type="entry name" value="Pkinase"/>
    <property type="match status" value="1"/>
</dbReference>
<keyword evidence="5 11" id="KW-0418">Kinase</keyword>
<evidence type="ECO:0000256" key="5">
    <source>
        <dbReference type="ARBA" id="ARBA00022777"/>
    </source>
</evidence>
<dbReference type="EC" id="2.7.11.1" evidence="1"/>
<dbReference type="InterPro" id="IPR000719">
    <property type="entry name" value="Prot_kinase_dom"/>
</dbReference>
<name>A0A517SNB1_9BACT</name>
<dbReference type="RefSeq" id="WP_145268210.1">
    <property type="nucleotide sequence ID" value="NZ_CP036272.1"/>
</dbReference>
<keyword evidence="6 7" id="KW-0067">ATP-binding</keyword>
<dbReference type="InterPro" id="IPR011852">
    <property type="entry name" value="TRAP_TAXI"/>
</dbReference>
<dbReference type="SMART" id="SM00220">
    <property type="entry name" value="S_TKc"/>
    <property type="match status" value="1"/>
</dbReference>
<keyword evidence="9" id="KW-0812">Transmembrane</keyword>
<dbReference type="GO" id="GO:0005524">
    <property type="term" value="F:ATP binding"/>
    <property type="evidence" value="ECO:0007669"/>
    <property type="project" value="UniProtKB-UniRule"/>
</dbReference>
<dbReference type="Proteomes" id="UP000315003">
    <property type="component" value="Chromosome"/>
</dbReference>
<dbReference type="GO" id="GO:0004674">
    <property type="term" value="F:protein serine/threonine kinase activity"/>
    <property type="evidence" value="ECO:0007669"/>
    <property type="project" value="UniProtKB-KW"/>
</dbReference>
<dbReference type="OrthoDB" id="6111975at2"/>
<evidence type="ECO:0000256" key="4">
    <source>
        <dbReference type="ARBA" id="ARBA00022741"/>
    </source>
</evidence>
<dbReference type="PROSITE" id="PS00108">
    <property type="entry name" value="PROTEIN_KINASE_ST"/>
    <property type="match status" value="1"/>
</dbReference>
<evidence type="ECO:0000256" key="9">
    <source>
        <dbReference type="SAM" id="Phobius"/>
    </source>
</evidence>
<sequence length="755" mass="82485">MSESQESEDQVDQAFAAYLRSCDEGLVASREEFLCQFPEIAEELRELMDAADAIDTFTSGVLTSPLYSGELEKAGFAGNGAVEAGADGTEFSETGEFPRSVSPSDETVDRLAADPNESDDPALTLPEANRPQGDVGPTLPYEIGEYQLQQVIGRGGMGVVYKANQYMLNRTVAVKMIRGGMLACENDVRRFYTEAQAAAGLSHPGIVPVYQFGHHRGHHYFSMALIEGTDLQRRINDGPIEIDDVARYVRDVARAIDHAHHNHVLHRDLKPANILIDRRDQVHVTDFGLAKNLTTDSSVTGSGAAVGTPNYMAPEQAGGHSDRASRKSDVYSLGAILFAAVTGRPPLVGDTIVDTLMQVIHDRPEPMRNFRPGVPQDLETIVSKCLEKQPAKRYQSAADLADDLDAFLEGRPIMARPRGKIVQLWQGFTGIPLVGALLGRKVVRTTPGHRRLQAGMLLMLALLPFLFVSAAMWSRYRQQAMPASVSIAGGVKSGVYNEFSAQLAQRLAEQYQVETQVMPTGGSIDNRGRLITGQVHLAPMQAAAINSNQLVVVAPLFSEFAHLMARHAPDQAIIDESERLVDWLREQVVAIGPEKSGSRMTAGTILGSLGVQADVKLLEQPWEELQQSEATVALICIRPGSELIDQLFEQGWSLLPLPRSTEVTSHLMLYQQDLKPRHYPDAQLADARYPTVATTALLVTRSDAPDKLVQSALRCLYESPDIMPGLISKAEAAKTRGLPFHDAALEYYSGETNSD</sequence>
<dbReference type="PROSITE" id="PS00107">
    <property type="entry name" value="PROTEIN_KINASE_ATP"/>
    <property type="match status" value="1"/>
</dbReference>
<feature type="transmembrane region" description="Helical" evidence="9">
    <location>
        <begin position="455"/>
        <end position="473"/>
    </location>
</feature>
<evidence type="ECO:0000256" key="6">
    <source>
        <dbReference type="ARBA" id="ARBA00022840"/>
    </source>
</evidence>
<organism evidence="11 12">
    <name type="scientific">Stieleria bergensis</name>
    <dbReference type="NCBI Taxonomy" id="2528025"/>
    <lineage>
        <taxon>Bacteria</taxon>
        <taxon>Pseudomonadati</taxon>
        <taxon>Planctomycetota</taxon>
        <taxon>Planctomycetia</taxon>
        <taxon>Pirellulales</taxon>
        <taxon>Pirellulaceae</taxon>
        <taxon>Stieleria</taxon>
    </lineage>
</organism>
<keyword evidence="2" id="KW-0723">Serine/threonine-protein kinase</keyword>
<dbReference type="AlphaFoldDB" id="A0A517SNB1"/>
<dbReference type="EMBL" id="CP036272">
    <property type="protein sequence ID" value="QDT57610.1"/>
    <property type="molecule type" value="Genomic_DNA"/>
</dbReference>